<organism evidence="2 3">
    <name type="scientific">Pantoea rodasii</name>
    <dbReference type="NCBI Taxonomy" id="1076549"/>
    <lineage>
        <taxon>Bacteria</taxon>
        <taxon>Pseudomonadati</taxon>
        <taxon>Pseudomonadota</taxon>
        <taxon>Gammaproteobacteria</taxon>
        <taxon>Enterobacterales</taxon>
        <taxon>Erwiniaceae</taxon>
        <taxon>Pantoea</taxon>
    </lineage>
</organism>
<gene>
    <name evidence="2" type="ORF">PRCB_10960</name>
</gene>
<evidence type="ECO:0000256" key="1">
    <source>
        <dbReference type="SAM" id="SignalP"/>
    </source>
</evidence>
<keyword evidence="3" id="KW-1185">Reference proteome</keyword>
<dbReference type="EMBL" id="PIQI01000015">
    <property type="protein sequence ID" value="PJZ05554.1"/>
    <property type="molecule type" value="Genomic_DNA"/>
</dbReference>
<feature type="chain" id="PRO_5014754409" evidence="1">
    <location>
        <begin position="19"/>
        <end position="131"/>
    </location>
</feature>
<protein>
    <submittedName>
        <fullName evidence="2">Uncharacterized protein</fullName>
    </submittedName>
</protein>
<accession>A0A2M9WDE7</accession>
<dbReference type="AlphaFoldDB" id="A0A2M9WDE7"/>
<sequence length="131" mass="14365">MKYLMAGLILLAVKHVPAAVPPSPFWPSCDISLQHDLRDNNGASQSDPLLSHISLRVNAIQADAGTARKAGKLSESQTEMIWHHADRIRTDATRYAHEQGFLSAAERASSDRELDEVAGRLCARILQPVRG</sequence>
<name>A0A2M9WDE7_9GAMM</name>
<dbReference type="RefSeq" id="WP_100701729.1">
    <property type="nucleotide sequence ID" value="NZ_PIQI01000015.1"/>
</dbReference>
<feature type="signal peptide" evidence="1">
    <location>
        <begin position="1"/>
        <end position="18"/>
    </location>
</feature>
<dbReference type="OrthoDB" id="7278731at2"/>
<reference evidence="2 3" key="1">
    <citation type="submission" date="2017-11" db="EMBL/GenBank/DDBJ databases">
        <title>The genome sequence of Pantoea rodasii DSM 26611.</title>
        <authorList>
            <person name="Gao J."/>
            <person name="Mao X."/>
            <person name="Sun J."/>
        </authorList>
    </citation>
    <scope>NUCLEOTIDE SEQUENCE [LARGE SCALE GENOMIC DNA]</scope>
    <source>
        <strain evidence="2 3">DSM 26611</strain>
    </source>
</reference>
<evidence type="ECO:0000313" key="2">
    <source>
        <dbReference type="EMBL" id="PJZ05554.1"/>
    </source>
</evidence>
<proteinExistence type="predicted"/>
<keyword evidence="1" id="KW-0732">Signal</keyword>
<dbReference type="Proteomes" id="UP000232062">
    <property type="component" value="Unassembled WGS sequence"/>
</dbReference>
<evidence type="ECO:0000313" key="3">
    <source>
        <dbReference type="Proteomes" id="UP000232062"/>
    </source>
</evidence>
<comment type="caution">
    <text evidence="2">The sequence shown here is derived from an EMBL/GenBank/DDBJ whole genome shotgun (WGS) entry which is preliminary data.</text>
</comment>